<protein>
    <recommendedName>
        <fullName evidence="4">DUF1223 domain-containing protein</fullName>
    </recommendedName>
</protein>
<dbReference type="EMBL" id="FUXL01000008">
    <property type="protein sequence ID" value="SKA21166.1"/>
    <property type="molecule type" value="Genomic_DNA"/>
</dbReference>
<evidence type="ECO:0008006" key="4">
    <source>
        <dbReference type="Google" id="ProtNLM"/>
    </source>
</evidence>
<name>A0A1T4RZ76_9HYPH</name>
<dbReference type="InterPro" id="IPR010634">
    <property type="entry name" value="DUF1223"/>
</dbReference>
<dbReference type="Proteomes" id="UP000190135">
    <property type="component" value="Unassembled WGS sequence"/>
</dbReference>
<dbReference type="STRING" id="1365950.SAMN05428963_10893"/>
<gene>
    <name evidence="2" type="ORF">SAMN05428963_10893</name>
</gene>
<dbReference type="PANTHER" id="PTHR36057">
    <property type="match status" value="1"/>
</dbReference>
<accession>A0A1T4RZ76</accession>
<dbReference type="Pfam" id="PF06764">
    <property type="entry name" value="DUF1223"/>
    <property type="match status" value="1"/>
</dbReference>
<feature type="compositionally biased region" description="Basic and acidic residues" evidence="1">
    <location>
        <begin position="8"/>
        <end position="25"/>
    </location>
</feature>
<dbReference type="PANTHER" id="PTHR36057:SF1">
    <property type="entry name" value="LIPOPROTEIN LIPID ATTACHMENT SITE-LIKE PROTEIN, PUTATIVE (DUF1223)-RELATED"/>
    <property type="match status" value="1"/>
</dbReference>
<dbReference type="SUPFAM" id="SSF52833">
    <property type="entry name" value="Thioredoxin-like"/>
    <property type="match status" value="1"/>
</dbReference>
<dbReference type="OrthoDB" id="9808254at2"/>
<dbReference type="AlphaFoldDB" id="A0A1T4RZ76"/>
<evidence type="ECO:0000313" key="3">
    <source>
        <dbReference type="Proteomes" id="UP000190135"/>
    </source>
</evidence>
<sequence>MIASHIDPGGERAAPSDRRSREKRDVRAKTGLLILGASLLACGNALAQRATTVADSTMFSGVVELFTAQGCSSCPPADALFAEFSRKENLVTLAYHVDYWDYIGWRDTFASPQTTDRQRDYAKAFKTATVYTPQAVVNGRRQVVGSKRKKIEDALASTHLGSVAEAPRLQLEIIGDRLHIRADGAAARSGQNTLLILATYEEEVKVAVKHGENAGRTLLNSHPVRDWRVLGMWAGKPMEIDIPIVSLVDDDGGKTGCAALLQEVGPAGAPGPIVAAVALSLLK</sequence>
<reference evidence="2 3" key="1">
    <citation type="submission" date="2017-02" db="EMBL/GenBank/DDBJ databases">
        <authorList>
            <person name="Peterson S.W."/>
        </authorList>
    </citation>
    <scope>NUCLEOTIDE SEQUENCE [LARGE SCALE GENOMIC DNA]</scope>
    <source>
        <strain evidence="2 3">USBA 369</strain>
    </source>
</reference>
<evidence type="ECO:0000256" key="1">
    <source>
        <dbReference type="SAM" id="MobiDB-lite"/>
    </source>
</evidence>
<dbReference type="InterPro" id="IPR036249">
    <property type="entry name" value="Thioredoxin-like_sf"/>
</dbReference>
<proteinExistence type="predicted"/>
<feature type="region of interest" description="Disordered" evidence="1">
    <location>
        <begin position="1"/>
        <end position="25"/>
    </location>
</feature>
<evidence type="ECO:0000313" key="2">
    <source>
        <dbReference type="EMBL" id="SKA21166.1"/>
    </source>
</evidence>
<keyword evidence="3" id="KW-1185">Reference proteome</keyword>
<organism evidence="2 3">
    <name type="scientific">Consotaella salsifontis</name>
    <dbReference type="NCBI Taxonomy" id="1365950"/>
    <lineage>
        <taxon>Bacteria</taxon>
        <taxon>Pseudomonadati</taxon>
        <taxon>Pseudomonadota</taxon>
        <taxon>Alphaproteobacteria</taxon>
        <taxon>Hyphomicrobiales</taxon>
        <taxon>Aurantimonadaceae</taxon>
        <taxon>Consotaella</taxon>
    </lineage>
</organism>